<accession>A0A5N5DLD3</accession>
<evidence type="ECO:0000313" key="2">
    <source>
        <dbReference type="EMBL" id="KAB2578719.1"/>
    </source>
</evidence>
<dbReference type="EMBL" id="VCHE01000010">
    <property type="protein sequence ID" value="KAB2578719.1"/>
    <property type="molecule type" value="Genomic_DNA"/>
</dbReference>
<keyword evidence="3" id="KW-1185">Reference proteome</keyword>
<dbReference type="Proteomes" id="UP000325902">
    <property type="component" value="Unassembled WGS sequence"/>
</dbReference>
<dbReference type="InterPro" id="IPR021848">
    <property type="entry name" value="HODM_asu-like"/>
</dbReference>
<comment type="caution">
    <text evidence="2">The sequence shown here is derived from an EMBL/GenBank/DDBJ whole genome shotgun (WGS) entry which is preliminary data.</text>
</comment>
<dbReference type="OrthoDB" id="5043642at2759"/>
<reference evidence="2 3" key="1">
    <citation type="journal article" date="2019" name="Sci. Rep.">
        <title>A multi-omics analysis of the grapevine pathogen Lasiodiplodia theobromae reveals that temperature affects the expression of virulence- and pathogenicity-related genes.</title>
        <authorList>
            <person name="Felix C."/>
            <person name="Meneses R."/>
            <person name="Goncalves M.F.M."/>
            <person name="Tilleman L."/>
            <person name="Duarte A.S."/>
            <person name="Jorrin-Novo J.V."/>
            <person name="Van de Peer Y."/>
            <person name="Deforce D."/>
            <person name="Van Nieuwerburgh F."/>
            <person name="Esteves A.C."/>
            <person name="Alves A."/>
        </authorList>
    </citation>
    <scope>NUCLEOTIDE SEQUENCE [LARGE SCALE GENOMIC DNA]</scope>
    <source>
        <strain evidence="2 3">LA-SOL3</strain>
    </source>
</reference>
<gene>
    <name evidence="2" type="ORF">DBV05_g2586</name>
</gene>
<dbReference type="AlphaFoldDB" id="A0A5N5DLD3"/>
<organism evidence="2 3">
    <name type="scientific">Lasiodiplodia theobromae</name>
    <dbReference type="NCBI Taxonomy" id="45133"/>
    <lineage>
        <taxon>Eukaryota</taxon>
        <taxon>Fungi</taxon>
        <taxon>Dikarya</taxon>
        <taxon>Ascomycota</taxon>
        <taxon>Pezizomycotina</taxon>
        <taxon>Dothideomycetes</taxon>
        <taxon>Dothideomycetes incertae sedis</taxon>
        <taxon>Botryosphaeriales</taxon>
        <taxon>Botryosphaeriaceae</taxon>
        <taxon>Lasiodiplodia</taxon>
    </lineage>
</organism>
<evidence type="ECO:0000313" key="3">
    <source>
        <dbReference type="Proteomes" id="UP000325902"/>
    </source>
</evidence>
<protein>
    <submittedName>
        <fullName evidence="2">Uncharacterized protein</fullName>
    </submittedName>
</protein>
<feature type="region of interest" description="Disordered" evidence="1">
    <location>
        <begin position="76"/>
        <end position="97"/>
    </location>
</feature>
<proteinExistence type="predicted"/>
<dbReference type="Pfam" id="PF11927">
    <property type="entry name" value="HODM_asu-like"/>
    <property type="match status" value="1"/>
</dbReference>
<evidence type="ECO:0000256" key="1">
    <source>
        <dbReference type="SAM" id="MobiDB-lite"/>
    </source>
</evidence>
<name>A0A5N5DLD3_9PEZI</name>
<sequence length="390" mass="43670">MANNQASSVIPYRMPWNDDEEEDDDLGITPFSRLPPPLLRESRAAQQAPLRRIANSRPVVGSSRLFMSKNKPRLTETTDVMGTGMGMGTTSRDGAGSEEETTSLWLTSPLCPPKSYHMYHIARFLLLSSPKYRCEALFSPPEAEAACKELLDVVLAELRRQELPDEDKKRSVRKLLLQKTCFGAGSEDDGESRASGAESRGWRLLTRSGGGKEEQSKVVRNTTVGEEIVVGGELGVGPLEAVAKLILEDVGLFMKGAGEGGEEWRLTRYFIHIARRPLYDSDTIDEKAQHIAKMLFVQIPKDFFCGEVEAELERIVIRKERNSMRRLPKSNAMAVAVRTTVQPLISMSDSDLDELECEMDGWSEQTADARGHFFWGKPLRSYIAARRMNR</sequence>